<proteinExistence type="predicted"/>
<evidence type="ECO:0000256" key="3">
    <source>
        <dbReference type="ARBA" id="ARBA00023015"/>
    </source>
</evidence>
<feature type="compositionally biased region" description="Low complexity" evidence="7">
    <location>
        <begin position="102"/>
        <end position="122"/>
    </location>
</feature>
<dbReference type="GO" id="GO:0008270">
    <property type="term" value="F:zinc ion binding"/>
    <property type="evidence" value="ECO:0007669"/>
    <property type="project" value="InterPro"/>
</dbReference>
<keyword evidence="5" id="KW-0804">Transcription</keyword>
<dbReference type="InterPro" id="IPR007219">
    <property type="entry name" value="XnlR_reg_dom"/>
</dbReference>
<feature type="domain" description="Zn(2)-C6 fungal-type" evidence="8">
    <location>
        <begin position="24"/>
        <end position="54"/>
    </location>
</feature>
<dbReference type="GO" id="GO:0000978">
    <property type="term" value="F:RNA polymerase II cis-regulatory region sequence-specific DNA binding"/>
    <property type="evidence" value="ECO:0007669"/>
    <property type="project" value="TreeGrafter"/>
</dbReference>
<evidence type="ECO:0000256" key="5">
    <source>
        <dbReference type="ARBA" id="ARBA00023163"/>
    </source>
</evidence>
<dbReference type="CDD" id="cd12148">
    <property type="entry name" value="fungal_TF_MHR"/>
    <property type="match status" value="1"/>
</dbReference>
<dbReference type="SMART" id="SM00066">
    <property type="entry name" value="GAL4"/>
    <property type="match status" value="1"/>
</dbReference>
<dbReference type="InterPro" id="IPR051430">
    <property type="entry name" value="Fungal_TF_Env_Response"/>
</dbReference>
<keyword evidence="1" id="KW-0479">Metal-binding</keyword>
<keyword evidence="10" id="KW-1185">Reference proteome</keyword>
<protein>
    <submittedName>
        <fullName evidence="9">C6 zinc finger protein</fullName>
    </submittedName>
</protein>
<dbReference type="PROSITE" id="PS00463">
    <property type="entry name" value="ZN2_CY6_FUNGAL_1"/>
    <property type="match status" value="1"/>
</dbReference>
<evidence type="ECO:0000256" key="2">
    <source>
        <dbReference type="ARBA" id="ARBA00022833"/>
    </source>
</evidence>
<evidence type="ECO:0000313" key="9">
    <source>
        <dbReference type="EMBL" id="KAG9254314.1"/>
    </source>
</evidence>
<feature type="region of interest" description="Disordered" evidence="7">
    <location>
        <begin position="59"/>
        <end position="126"/>
    </location>
</feature>
<evidence type="ECO:0000256" key="1">
    <source>
        <dbReference type="ARBA" id="ARBA00022723"/>
    </source>
</evidence>
<dbReference type="Proteomes" id="UP000887229">
    <property type="component" value="Unassembled WGS sequence"/>
</dbReference>
<keyword evidence="4" id="KW-0238">DNA-binding</keyword>
<keyword evidence="3" id="KW-0805">Transcription regulation</keyword>
<comment type="caution">
    <text evidence="9">The sequence shown here is derived from an EMBL/GenBank/DDBJ whole genome shotgun (WGS) entry which is preliminary data.</text>
</comment>
<dbReference type="GO" id="GO:0001228">
    <property type="term" value="F:DNA-binding transcription activator activity, RNA polymerase II-specific"/>
    <property type="evidence" value="ECO:0007669"/>
    <property type="project" value="TreeGrafter"/>
</dbReference>
<evidence type="ECO:0000313" key="10">
    <source>
        <dbReference type="Proteomes" id="UP000887229"/>
    </source>
</evidence>
<name>A0A9P7ZLI3_9HYPO</name>
<dbReference type="OrthoDB" id="4337792at2759"/>
<feature type="region of interest" description="Disordered" evidence="7">
    <location>
        <begin position="1"/>
        <end position="22"/>
    </location>
</feature>
<dbReference type="GO" id="GO:0006351">
    <property type="term" value="P:DNA-templated transcription"/>
    <property type="evidence" value="ECO:0007669"/>
    <property type="project" value="InterPro"/>
</dbReference>
<reference evidence="9" key="1">
    <citation type="journal article" date="2021" name="IMA Fungus">
        <title>Genomic characterization of three marine fungi, including Emericellopsis atlantica sp. nov. with signatures of a generalist lifestyle and marine biomass degradation.</title>
        <authorList>
            <person name="Hagestad O.C."/>
            <person name="Hou L."/>
            <person name="Andersen J.H."/>
            <person name="Hansen E.H."/>
            <person name="Altermark B."/>
            <person name="Li C."/>
            <person name="Kuhnert E."/>
            <person name="Cox R.J."/>
            <person name="Crous P.W."/>
            <person name="Spatafora J.W."/>
            <person name="Lail K."/>
            <person name="Amirebrahimi M."/>
            <person name="Lipzen A."/>
            <person name="Pangilinan J."/>
            <person name="Andreopoulos W."/>
            <person name="Hayes R.D."/>
            <person name="Ng V."/>
            <person name="Grigoriev I.V."/>
            <person name="Jackson S.A."/>
            <person name="Sutton T.D.S."/>
            <person name="Dobson A.D.W."/>
            <person name="Rama T."/>
        </authorList>
    </citation>
    <scope>NUCLEOTIDE SEQUENCE</scope>
    <source>
        <strain evidence="9">TS7</strain>
    </source>
</reference>
<accession>A0A9P7ZLI3</accession>
<dbReference type="Pfam" id="PF00172">
    <property type="entry name" value="Zn_clus"/>
    <property type="match status" value="1"/>
</dbReference>
<dbReference type="InterPro" id="IPR036864">
    <property type="entry name" value="Zn2-C6_fun-type_DNA-bd_sf"/>
</dbReference>
<evidence type="ECO:0000256" key="4">
    <source>
        <dbReference type="ARBA" id="ARBA00023125"/>
    </source>
</evidence>
<keyword evidence="2" id="KW-0862">Zinc</keyword>
<evidence type="ECO:0000256" key="7">
    <source>
        <dbReference type="SAM" id="MobiDB-lite"/>
    </source>
</evidence>
<dbReference type="EMBL" id="MU251254">
    <property type="protein sequence ID" value="KAG9254314.1"/>
    <property type="molecule type" value="Genomic_DNA"/>
</dbReference>
<dbReference type="GeneID" id="70294374"/>
<keyword evidence="6" id="KW-0539">Nucleus</keyword>
<dbReference type="GO" id="GO:0005634">
    <property type="term" value="C:nucleus"/>
    <property type="evidence" value="ECO:0007669"/>
    <property type="project" value="TreeGrafter"/>
</dbReference>
<dbReference type="SMART" id="SM00906">
    <property type="entry name" value="Fungal_trans"/>
    <property type="match status" value="1"/>
</dbReference>
<evidence type="ECO:0000256" key="6">
    <source>
        <dbReference type="ARBA" id="ARBA00023242"/>
    </source>
</evidence>
<dbReference type="PANTHER" id="PTHR31944:SF131">
    <property type="entry name" value="HEME-RESPONSIVE ZINC FINGER TRANSCRIPTION FACTOR HAP1"/>
    <property type="match status" value="1"/>
</dbReference>
<dbReference type="Gene3D" id="4.10.240.10">
    <property type="entry name" value="Zn(2)-C6 fungal-type DNA-binding domain"/>
    <property type="match status" value="1"/>
</dbReference>
<evidence type="ECO:0000259" key="8">
    <source>
        <dbReference type="PROSITE" id="PS50048"/>
    </source>
</evidence>
<dbReference type="PROSITE" id="PS50048">
    <property type="entry name" value="ZN2_CY6_FUNGAL_2"/>
    <property type="match status" value="1"/>
</dbReference>
<gene>
    <name evidence="9" type="ORF">F5Z01DRAFT_655127</name>
</gene>
<organism evidence="9 10">
    <name type="scientific">Emericellopsis atlantica</name>
    <dbReference type="NCBI Taxonomy" id="2614577"/>
    <lineage>
        <taxon>Eukaryota</taxon>
        <taxon>Fungi</taxon>
        <taxon>Dikarya</taxon>
        <taxon>Ascomycota</taxon>
        <taxon>Pezizomycotina</taxon>
        <taxon>Sordariomycetes</taxon>
        <taxon>Hypocreomycetidae</taxon>
        <taxon>Hypocreales</taxon>
        <taxon>Bionectriaceae</taxon>
        <taxon>Emericellopsis</taxon>
    </lineage>
</organism>
<dbReference type="SUPFAM" id="SSF57701">
    <property type="entry name" value="Zn2/Cys6 DNA-binding domain"/>
    <property type="match status" value="1"/>
</dbReference>
<dbReference type="PANTHER" id="PTHR31944">
    <property type="entry name" value="HEME-RESPONSIVE ZINC FINGER TRANSCRIPTION FACTOR HAP1"/>
    <property type="match status" value="1"/>
</dbReference>
<dbReference type="RefSeq" id="XP_046118238.1">
    <property type="nucleotide sequence ID" value="XM_046263471.1"/>
</dbReference>
<dbReference type="InterPro" id="IPR001138">
    <property type="entry name" value="Zn2Cys6_DnaBD"/>
</dbReference>
<dbReference type="Pfam" id="PF04082">
    <property type="entry name" value="Fungal_trans"/>
    <property type="match status" value="1"/>
</dbReference>
<dbReference type="AlphaFoldDB" id="A0A9P7ZLI3"/>
<dbReference type="CDD" id="cd00067">
    <property type="entry name" value="GAL4"/>
    <property type="match status" value="1"/>
</dbReference>
<sequence length="772" mass="86099">MPDDAAVLPTVPPTHKKRRRPPLACEQCRRRKVRCDRNTPCNHCVRSQIKDCSYAPAHVPPSWRKKAQEQSQSQQPQKEIDGKPAPILPAPPKDTENIVPASSDLSSIVGGSSTAPSSSGSSRDVDRLAERVHYLEEKLARFGLEKSPKEPETNDPISSDTLIQQGTISKTRYFGRSHWMKGAMLLLLEINTLGKLDAQEYPFGRLLDRCKTLGRKIKEHRLKPLSSAALGRDIPPKALADELVESYLRTFEGVLRILHVPSFRLEYERYWATSVPQHTAYFTVLLRLVMALGSVFHDDTFTLRPRATQWIYEAQLWLMLPPEKARMTIPGLQIMCLLTLARSAVAVGHDLVWVTTGGMLRKAMYMGLHRDPRHLADMTVYRAEMRRRLWSTIVELNLQSGFDAGGPPLISAAEYDTLPPADLDDVELTDELDRERRDRSAQKPVKSTQRATDMSVALEVAKSLPLRLSLLQHANDFRAVESYEQTLRHNSALVKFCRSMSQTMLRYSKEPKAKVTQFHTSFAEILVYRCFHALHQPLIMKSLDDPRYYFSRKMYLDGALKITHNCGLSGPLRDEPPSTDFARLVTNGSGIFRNVPMQSLTTTAVELTHTHGNETTGLGYLPAVQDYDLRATLAAGEAWMLRRAQSGETNIKGHVFAACCLRHVDLAKEGITDEKLIEDEITATAVASANACYAVMKEIALSEGVEVDDDEAQSSVPLLPPADVGLGQGSPGLGIGDGMDQGFLGDLSWDEMDGLLWGSPKPWDAGQPPLFE</sequence>